<reference evidence="5 6" key="1">
    <citation type="submission" date="2020-11" db="EMBL/GenBank/DDBJ databases">
        <title>Winogradskyella marina sp. nov., isolated from marine sediment.</title>
        <authorList>
            <person name="Bo J."/>
            <person name="Wang S."/>
            <person name="Song X."/>
            <person name="Du Z."/>
        </authorList>
    </citation>
    <scope>NUCLEOTIDE SEQUENCE [LARGE SCALE GENOMIC DNA]</scope>
    <source>
        <strain evidence="5 6">F6397</strain>
    </source>
</reference>
<keyword evidence="6" id="KW-1185">Reference proteome</keyword>
<gene>
    <name evidence="5" type="ORF">ITJ86_02470</name>
</gene>
<keyword evidence="3" id="KW-0732">Signal</keyword>
<dbReference type="PANTHER" id="PTHR48081:SF30">
    <property type="entry name" value="ACETYL-HYDROLASE LIPR-RELATED"/>
    <property type="match status" value="1"/>
</dbReference>
<comment type="similarity">
    <text evidence="1">Belongs to the 'GDXG' lipolytic enzyme family.</text>
</comment>
<dbReference type="GO" id="GO:0016787">
    <property type="term" value="F:hydrolase activity"/>
    <property type="evidence" value="ECO:0007669"/>
    <property type="project" value="UniProtKB-KW"/>
</dbReference>
<proteinExistence type="inferred from homology"/>
<dbReference type="Gene3D" id="3.40.50.1820">
    <property type="entry name" value="alpha/beta hydrolase"/>
    <property type="match status" value="1"/>
</dbReference>
<dbReference type="RefSeq" id="WP_195870013.1">
    <property type="nucleotide sequence ID" value="NZ_JADOET010000001.1"/>
</dbReference>
<accession>A0ABS0EER8</accession>
<dbReference type="PANTHER" id="PTHR48081">
    <property type="entry name" value="AB HYDROLASE SUPERFAMILY PROTEIN C4A8.06C"/>
    <property type="match status" value="1"/>
</dbReference>
<keyword evidence="2 5" id="KW-0378">Hydrolase</keyword>
<sequence length="286" mass="32082">MKNSKILLILFLISFSFIAKGQVSYEPDETLIYKTTPQTTLKLHVFKPEKHKKKDKRPVVVFFFGGGWSGGSPKQFYQQARYFSERGIVAISAEYRVFKKHNTTPFDCVRDAKSAIRWVRVHASELGIDPDRVIASGGSAGGHLAACTGVIEGNEEVGEELKVSSVPNAMLLFNPVIDTTEKGYGLKKVGEARKTEISPCSHVREGIVPTLIFHGTADKTVPFENVQRFTKLMNEVGNSCELIAYEGEGHGFFNGSFFRKKNTDVIFNSTMEKAMEFFKELKFIYK</sequence>
<dbReference type="Pfam" id="PF20434">
    <property type="entry name" value="BD-FAE"/>
    <property type="match status" value="1"/>
</dbReference>
<dbReference type="EMBL" id="JADOET010000001">
    <property type="protein sequence ID" value="MBF8148743.1"/>
    <property type="molecule type" value="Genomic_DNA"/>
</dbReference>
<feature type="domain" description="BD-FAE-like" evidence="4">
    <location>
        <begin position="45"/>
        <end position="230"/>
    </location>
</feature>
<evidence type="ECO:0000259" key="4">
    <source>
        <dbReference type="Pfam" id="PF20434"/>
    </source>
</evidence>
<evidence type="ECO:0000313" key="5">
    <source>
        <dbReference type="EMBL" id="MBF8148743.1"/>
    </source>
</evidence>
<comment type="caution">
    <text evidence="5">The sequence shown here is derived from an EMBL/GenBank/DDBJ whole genome shotgun (WGS) entry which is preliminary data.</text>
</comment>
<dbReference type="Proteomes" id="UP000611215">
    <property type="component" value="Unassembled WGS sequence"/>
</dbReference>
<feature type="signal peptide" evidence="3">
    <location>
        <begin position="1"/>
        <end position="21"/>
    </location>
</feature>
<dbReference type="SUPFAM" id="SSF53474">
    <property type="entry name" value="alpha/beta-Hydrolases"/>
    <property type="match status" value="1"/>
</dbReference>
<evidence type="ECO:0000256" key="2">
    <source>
        <dbReference type="ARBA" id="ARBA00022801"/>
    </source>
</evidence>
<evidence type="ECO:0000256" key="1">
    <source>
        <dbReference type="ARBA" id="ARBA00010515"/>
    </source>
</evidence>
<dbReference type="InterPro" id="IPR050300">
    <property type="entry name" value="GDXG_lipolytic_enzyme"/>
</dbReference>
<feature type="chain" id="PRO_5046273730" evidence="3">
    <location>
        <begin position="22"/>
        <end position="286"/>
    </location>
</feature>
<evidence type="ECO:0000256" key="3">
    <source>
        <dbReference type="SAM" id="SignalP"/>
    </source>
</evidence>
<organism evidence="5 6">
    <name type="scientific">Winogradskyella marina</name>
    <dbReference type="NCBI Taxonomy" id="2785530"/>
    <lineage>
        <taxon>Bacteria</taxon>
        <taxon>Pseudomonadati</taxon>
        <taxon>Bacteroidota</taxon>
        <taxon>Flavobacteriia</taxon>
        <taxon>Flavobacteriales</taxon>
        <taxon>Flavobacteriaceae</taxon>
        <taxon>Winogradskyella</taxon>
    </lineage>
</organism>
<dbReference type="InterPro" id="IPR029058">
    <property type="entry name" value="AB_hydrolase_fold"/>
</dbReference>
<evidence type="ECO:0000313" key="6">
    <source>
        <dbReference type="Proteomes" id="UP000611215"/>
    </source>
</evidence>
<dbReference type="InterPro" id="IPR049492">
    <property type="entry name" value="BD-FAE-like_dom"/>
</dbReference>
<protein>
    <submittedName>
        <fullName evidence="5">Alpha/beta hydrolase</fullName>
    </submittedName>
</protein>
<name>A0ABS0EER8_9FLAO</name>